<dbReference type="PANTHER" id="PTHR10173:SF52">
    <property type="entry name" value="METHIONINE-R-SULFOXIDE REDUCTASE B1"/>
    <property type="match status" value="1"/>
</dbReference>
<feature type="binding site" evidence="6">
    <location>
        <position position="56"/>
    </location>
    <ligand>
        <name>Zn(2+)</name>
        <dbReference type="ChEBI" id="CHEBI:29105"/>
    </ligand>
</feature>
<organism evidence="8 9">
    <name type="scientific">Isosphaera pallida (strain ATCC 43644 / DSM 9630 / IS1B)</name>
    <dbReference type="NCBI Taxonomy" id="575540"/>
    <lineage>
        <taxon>Bacteria</taxon>
        <taxon>Pseudomonadati</taxon>
        <taxon>Planctomycetota</taxon>
        <taxon>Planctomycetia</taxon>
        <taxon>Isosphaerales</taxon>
        <taxon>Isosphaeraceae</taxon>
        <taxon>Isosphaera</taxon>
    </lineage>
</organism>
<evidence type="ECO:0000256" key="4">
    <source>
        <dbReference type="ARBA" id="ARBA00023002"/>
    </source>
</evidence>
<comment type="cofactor">
    <cofactor evidence="6">
        <name>Zn(2+)</name>
        <dbReference type="ChEBI" id="CHEBI:29105"/>
    </cofactor>
    <text evidence="6">Binds 1 zinc ion per subunit. The zinc ion is important for the structural integrity of the protein.</text>
</comment>
<proteinExistence type="inferred from homology"/>
<dbReference type="OrthoDB" id="4174719at2"/>
<evidence type="ECO:0000256" key="5">
    <source>
        <dbReference type="ARBA" id="ARBA00048488"/>
    </source>
</evidence>
<dbReference type="GO" id="GO:0033743">
    <property type="term" value="F:peptide-methionine (R)-S-oxide reductase activity"/>
    <property type="evidence" value="ECO:0007669"/>
    <property type="project" value="UniProtKB-UniRule"/>
</dbReference>
<keyword evidence="4 6" id="KW-0560">Oxidoreductase</keyword>
<dbReference type="HOGENOM" id="CLU_031040_8_5_0"/>
<dbReference type="InterPro" id="IPR011057">
    <property type="entry name" value="Mss4-like_sf"/>
</dbReference>
<feature type="binding site" evidence="6">
    <location>
        <position position="108"/>
    </location>
    <ligand>
        <name>Zn(2+)</name>
        <dbReference type="ChEBI" id="CHEBI:29105"/>
    </ligand>
</feature>
<evidence type="ECO:0000313" key="9">
    <source>
        <dbReference type="Proteomes" id="UP000008631"/>
    </source>
</evidence>
<dbReference type="NCBIfam" id="TIGR00357">
    <property type="entry name" value="peptide-methionine (R)-S-oxide reductase MsrB"/>
    <property type="match status" value="1"/>
</dbReference>
<accession>E8R4A6</accession>
<keyword evidence="9" id="KW-1185">Reference proteome</keyword>
<dbReference type="GO" id="GO:0005737">
    <property type="term" value="C:cytoplasm"/>
    <property type="evidence" value="ECO:0007669"/>
    <property type="project" value="TreeGrafter"/>
</dbReference>
<dbReference type="SUPFAM" id="SSF51316">
    <property type="entry name" value="Mss4-like"/>
    <property type="match status" value="1"/>
</dbReference>
<dbReference type="eggNOG" id="COG0229">
    <property type="taxonomic scope" value="Bacteria"/>
</dbReference>
<comment type="catalytic activity">
    <reaction evidence="5 6">
        <text>L-methionyl-[protein] + [thioredoxin]-disulfide + H2O = L-methionyl-(R)-S-oxide-[protein] + [thioredoxin]-dithiol</text>
        <dbReference type="Rhea" id="RHEA:24164"/>
        <dbReference type="Rhea" id="RHEA-COMP:10698"/>
        <dbReference type="Rhea" id="RHEA-COMP:10700"/>
        <dbReference type="Rhea" id="RHEA-COMP:12313"/>
        <dbReference type="Rhea" id="RHEA-COMP:12314"/>
        <dbReference type="ChEBI" id="CHEBI:15377"/>
        <dbReference type="ChEBI" id="CHEBI:16044"/>
        <dbReference type="ChEBI" id="CHEBI:29950"/>
        <dbReference type="ChEBI" id="CHEBI:45764"/>
        <dbReference type="ChEBI" id="CHEBI:50058"/>
        <dbReference type="EC" id="1.8.4.12"/>
    </reaction>
</comment>
<reference evidence="8 9" key="1">
    <citation type="journal article" date="2011" name="Stand. Genomic Sci.">
        <title>Complete genome sequence of Isosphaera pallida type strain (IS1B).</title>
        <authorList>
            <consortium name="US DOE Joint Genome Institute (JGI-PGF)"/>
            <person name="Goker M."/>
            <person name="Cleland D."/>
            <person name="Saunders E."/>
            <person name="Lapidus A."/>
            <person name="Nolan M."/>
            <person name="Lucas S."/>
            <person name="Hammon N."/>
            <person name="Deshpande S."/>
            <person name="Cheng J.F."/>
            <person name="Tapia R."/>
            <person name="Han C."/>
            <person name="Goodwin L."/>
            <person name="Pitluck S."/>
            <person name="Liolios K."/>
            <person name="Pagani I."/>
            <person name="Ivanova N."/>
            <person name="Mavromatis K."/>
            <person name="Pati A."/>
            <person name="Chen A."/>
            <person name="Palaniappan K."/>
            <person name="Land M."/>
            <person name="Hauser L."/>
            <person name="Chang Y.J."/>
            <person name="Jeffries C.D."/>
            <person name="Detter J.C."/>
            <person name="Beck B."/>
            <person name="Woyke T."/>
            <person name="Bristow J."/>
            <person name="Eisen J.A."/>
            <person name="Markowitz V."/>
            <person name="Hugenholtz P."/>
            <person name="Kyrpides N.C."/>
            <person name="Klenk H.P."/>
        </authorList>
    </citation>
    <scope>NUCLEOTIDE SEQUENCE [LARGE SCALE GENOMIC DNA]</scope>
    <source>
        <strain evidence="9">ATCC 43644 / DSM 9630 / IS1B</strain>
    </source>
</reference>
<dbReference type="GO" id="GO:0030091">
    <property type="term" value="P:protein repair"/>
    <property type="evidence" value="ECO:0007669"/>
    <property type="project" value="InterPro"/>
</dbReference>
<dbReference type="PROSITE" id="PS51790">
    <property type="entry name" value="MSRB"/>
    <property type="match status" value="1"/>
</dbReference>
<dbReference type="GO" id="GO:0006979">
    <property type="term" value="P:response to oxidative stress"/>
    <property type="evidence" value="ECO:0007669"/>
    <property type="project" value="InterPro"/>
</dbReference>
<dbReference type="AlphaFoldDB" id="E8R4A6"/>
<dbReference type="Proteomes" id="UP000008631">
    <property type="component" value="Chromosome"/>
</dbReference>
<comment type="similarity">
    <text evidence="1 6">Belongs to the MsrB Met sulfoxide reductase family.</text>
</comment>
<dbReference type="KEGG" id="ipa:Isop_2128"/>
<dbReference type="Pfam" id="PF01641">
    <property type="entry name" value="SelR"/>
    <property type="match status" value="1"/>
</dbReference>
<feature type="active site" description="Nucleophile" evidence="6">
    <location>
        <position position="128"/>
    </location>
</feature>
<dbReference type="InterPro" id="IPR002579">
    <property type="entry name" value="Met_Sox_Rdtase_MsrB_dom"/>
</dbReference>
<evidence type="ECO:0000259" key="7">
    <source>
        <dbReference type="PROSITE" id="PS51790"/>
    </source>
</evidence>
<keyword evidence="3 6" id="KW-0862">Zinc</keyword>
<name>E8R4A6_ISOPI</name>
<dbReference type="EC" id="1.8.4.12" evidence="6"/>
<dbReference type="FunFam" id="2.170.150.20:FF:000001">
    <property type="entry name" value="Peptide methionine sulfoxide reductase MsrB"/>
    <property type="match status" value="1"/>
</dbReference>
<protein>
    <recommendedName>
        <fullName evidence="6">Peptide methionine sulfoxide reductase MsrB</fullName>
        <ecNumber evidence="6">1.8.4.12</ecNumber>
    </recommendedName>
    <alternativeName>
        <fullName evidence="6">Peptide-methionine (R)-S-oxide reductase</fullName>
    </alternativeName>
</protein>
<sequence>MSDSSSATTRFPVSKTDEEWAQLLSSTQFQITRRKGTERAFTGAYWNTKTPGTYLCVCCGQPLFSSDHKFDSGTGWPSFFQAIDPAAVVTEEDRSYFMVRTEILCSNCGSHLGHVFEDGPPPTGLRYCVNSASLNFQPR</sequence>
<feature type="binding site" evidence="6">
    <location>
        <position position="59"/>
    </location>
    <ligand>
        <name>Zn(2+)</name>
        <dbReference type="ChEBI" id="CHEBI:29105"/>
    </ligand>
</feature>
<feature type="binding site" evidence="6">
    <location>
        <position position="105"/>
    </location>
    <ligand>
        <name>Zn(2+)</name>
        <dbReference type="ChEBI" id="CHEBI:29105"/>
    </ligand>
</feature>
<evidence type="ECO:0000256" key="3">
    <source>
        <dbReference type="ARBA" id="ARBA00022833"/>
    </source>
</evidence>
<evidence type="ECO:0000256" key="6">
    <source>
        <dbReference type="HAMAP-Rule" id="MF_01400"/>
    </source>
</evidence>
<dbReference type="PANTHER" id="PTHR10173">
    <property type="entry name" value="METHIONINE SULFOXIDE REDUCTASE"/>
    <property type="match status" value="1"/>
</dbReference>
<evidence type="ECO:0000256" key="1">
    <source>
        <dbReference type="ARBA" id="ARBA00007174"/>
    </source>
</evidence>
<evidence type="ECO:0000256" key="2">
    <source>
        <dbReference type="ARBA" id="ARBA00022723"/>
    </source>
</evidence>
<dbReference type="InterPro" id="IPR028427">
    <property type="entry name" value="Met_Sox_Rdtase_MsrB"/>
</dbReference>
<dbReference type="FunCoup" id="E8R4A6">
    <property type="interactions" value="435"/>
</dbReference>
<dbReference type="InParanoid" id="E8R4A6"/>
<keyword evidence="2 6" id="KW-0479">Metal-binding</keyword>
<dbReference type="STRING" id="575540.Isop_2128"/>
<dbReference type="EMBL" id="CP002353">
    <property type="protein sequence ID" value="ADV62707.1"/>
    <property type="molecule type" value="Genomic_DNA"/>
</dbReference>
<dbReference type="Gene3D" id="2.170.150.20">
    <property type="entry name" value="Peptide methionine sulfoxide reductase"/>
    <property type="match status" value="1"/>
</dbReference>
<dbReference type="RefSeq" id="WP_013564995.1">
    <property type="nucleotide sequence ID" value="NC_014962.1"/>
</dbReference>
<feature type="domain" description="MsrB" evidence="7">
    <location>
        <begin position="17"/>
        <end position="139"/>
    </location>
</feature>
<gene>
    <name evidence="6" type="primary">msrB</name>
    <name evidence="8" type="ordered locus">Isop_2128</name>
</gene>
<dbReference type="GO" id="GO:0008270">
    <property type="term" value="F:zinc ion binding"/>
    <property type="evidence" value="ECO:0007669"/>
    <property type="project" value="UniProtKB-UniRule"/>
</dbReference>
<evidence type="ECO:0000313" key="8">
    <source>
        <dbReference type="EMBL" id="ADV62707.1"/>
    </source>
</evidence>
<dbReference type="HAMAP" id="MF_01400">
    <property type="entry name" value="MsrB"/>
    <property type="match status" value="1"/>
</dbReference>